<evidence type="ECO:0000313" key="3">
    <source>
        <dbReference type="Proteomes" id="UP000253551"/>
    </source>
</evidence>
<keyword evidence="3" id="KW-1185">Reference proteome</keyword>
<feature type="region of interest" description="Disordered" evidence="1">
    <location>
        <begin position="1"/>
        <end position="29"/>
    </location>
</feature>
<feature type="non-terminal residue" evidence="2">
    <location>
        <position position="87"/>
    </location>
</feature>
<organism evidence="2 3">
    <name type="scientific">Rhizopus stolonifer</name>
    <name type="common">Rhizopus nigricans</name>
    <dbReference type="NCBI Taxonomy" id="4846"/>
    <lineage>
        <taxon>Eukaryota</taxon>
        <taxon>Fungi</taxon>
        <taxon>Fungi incertae sedis</taxon>
        <taxon>Mucoromycota</taxon>
        <taxon>Mucoromycotina</taxon>
        <taxon>Mucoromycetes</taxon>
        <taxon>Mucorales</taxon>
        <taxon>Mucorineae</taxon>
        <taxon>Rhizopodaceae</taxon>
        <taxon>Rhizopus</taxon>
    </lineage>
</organism>
<sequence length="87" mass="10418">MSDDDDFMLEDEEEYDFEYEDDDEQDEPDVDLENKYYNAKARKEDDPEEALLEFQSVVDTEEEEGDWGFKALKQMIKVSFQLNKLDD</sequence>
<dbReference type="AlphaFoldDB" id="A0A367KQ55"/>
<evidence type="ECO:0000313" key="2">
    <source>
        <dbReference type="EMBL" id="RCI04328.1"/>
    </source>
</evidence>
<dbReference type="EMBL" id="PJQM01000715">
    <property type="protein sequence ID" value="RCI04328.1"/>
    <property type="molecule type" value="Genomic_DNA"/>
</dbReference>
<dbReference type="Proteomes" id="UP000253551">
    <property type="component" value="Unassembled WGS sequence"/>
</dbReference>
<evidence type="ECO:0000256" key="1">
    <source>
        <dbReference type="SAM" id="MobiDB-lite"/>
    </source>
</evidence>
<accession>A0A367KQ55</accession>
<reference evidence="2 3" key="1">
    <citation type="journal article" date="2018" name="G3 (Bethesda)">
        <title>Phylogenetic and Phylogenomic Definition of Rhizopus Species.</title>
        <authorList>
            <person name="Gryganskyi A.P."/>
            <person name="Golan J."/>
            <person name="Dolatabadi S."/>
            <person name="Mondo S."/>
            <person name="Robb S."/>
            <person name="Idnurm A."/>
            <person name="Muszewska A."/>
            <person name="Steczkiewicz K."/>
            <person name="Masonjones S."/>
            <person name="Liao H.L."/>
            <person name="Gajdeczka M.T."/>
            <person name="Anike F."/>
            <person name="Vuek A."/>
            <person name="Anishchenko I.M."/>
            <person name="Voigt K."/>
            <person name="de Hoog G.S."/>
            <person name="Smith M.E."/>
            <person name="Heitman J."/>
            <person name="Vilgalys R."/>
            <person name="Stajich J.E."/>
        </authorList>
    </citation>
    <scope>NUCLEOTIDE SEQUENCE [LARGE SCALE GENOMIC DNA]</scope>
    <source>
        <strain evidence="2 3">LSU 92-RS-03</strain>
    </source>
</reference>
<comment type="caution">
    <text evidence="2">The sequence shown here is derived from an EMBL/GenBank/DDBJ whole genome shotgun (WGS) entry which is preliminary data.</text>
</comment>
<protein>
    <submittedName>
        <fullName evidence="2">COP9 signalosome complex subunit 2</fullName>
    </submittedName>
</protein>
<dbReference type="PANTHER" id="PTHR10678">
    <property type="entry name" value="26S PROTEASOME NON-ATPASE REGULATORY SUBUNIT 11/COP9 SIGNALOSOME COMPLEX SUBUNIT 2"/>
    <property type="match status" value="1"/>
</dbReference>
<dbReference type="OrthoDB" id="194139at2759"/>
<gene>
    <name evidence="2" type="primary">COPS2</name>
    <name evidence="2" type="ORF">CU098_001377</name>
</gene>
<name>A0A367KQ55_RHIST</name>
<dbReference type="InterPro" id="IPR050871">
    <property type="entry name" value="26S_Proteasome/COP9_Components"/>
</dbReference>
<proteinExistence type="predicted"/>
<dbReference type="STRING" id="4846.A0A367KQ55"/>